<protein>
    <recommendedName>
        <fullName evidence="3">Transposase</fullName>
    </recommendedName>
</protein>
<comment type="caution">
    <text evidence="1">The sequence shown here is derived from an EMBL/GenBank/DDBJ whole genome shotgun (WGS) entry which is preliminary data.</text>
</comment>
<reference evidence="1 2" key="1">
    <citation type="submission" date="2018-01" db="EMBL/GenBank/DDBJ databases">
        <authorList>
            <person name="Clerissi C."/>
        </authorList>
    </citation>
    <scope>NUCLEOTIDE SEQUENCE [LARGE SCALE GENOMIC DNA]</scope>
    <source>
        <strain evidence="1">Cupriavidus taiwanensis STM 6082</strain>
    </source>
</reference>
<name>A0ABY1V5R1_9BURK</name>
<evidence type="ECO:0008006" key="3">
    <source>
        <dbReference type="Google" id="ProtNLM"/>
    </source>
</evidence>
<keyword evidence="2" id="KW-1185">Reference proteome</keyword>
<dbReference type="EMBL" id="OFTC01000030">
    <property type="protein sequence ID" value="SOZ37676.1"/>
    <property type="molecule type" value="Genomic_DNA"/>
</dbReference>
<sequence length="181" mass="19241">MSTSWPSTLPASAALARPAPMLCATSATVTGPGNSRRDPSGSVIAIISTLQVPPAAPCAGLSGSNCILWRRPACLRAGDLFLAAPPAAREGGSLSGLLASDGRKKNAAKAAFLFVKPDPTGSKAHLDYCRLPAVVVRGVITMMRFRSVWVESDLLYFFLLQFVGRLDWTRTNDPHHVKVVL</sequence>
<gene>
    <name evidence="1" type="ORF">CBM2605_A80160</name>
</gene>
<dbReference type="Proteomes" id="UP000256710">
    <property type="component" value="Unassembled WGS sequence"/>
</dbReference>
<organism evidence="1 2">
    <name type="scientific">Cupriavidus neocaledonicus</name>
    <dbReference type="NCBI Taxonomy" id="1040979"/>
    <lineage>
        <taxon>Bacteria</taxon>
        <taxon>Pseudomonadati</taxon>
        <taxon>Pseudomonadota</taxon>
        <taxon>Betaproteobacteria</taxon>
        <taxon>Burkholderiales</taxon>
        <taxon>Burkholderiaceae</taxon>
        <taxon>Cupriavidus</taxon>
    </lineage>
</organism>
<proteinExistence type="predicted"/>
<accession>A0ABY1V5R1</accession>
<evidence type="ECO:0000313" key="1">
    <source>
        <dbReference type="EMBL" id="SOZ37676.1"/>
    </source>
</evidence>
<evidence type="ECO:0000313" key="2">
    <source>
        <dbReference type="Proteomes" id="UP000256710"/>
    </source>
</evidence>